<evidence type="ECO:0000313" key="4">
    <source>
        <dbReference type="Proteomes" id="UP000759131"/>
    </source>
</evidence>
<dbReference type="PANTHER" id="PTHR43899">
    <property type="entry name" value="RH59310P"/>
    <property type="match status" value="1"/>
</dbReference>
<sequence length="133" mass="14892">NISSAIGEAPIPLYTTYGASKAFHTFLSEALSVEYESKGIYIQTVSPNQVSTKITTNVTLPIIAVTPEDFVSAAIRTVGIEHYTNGHWKHKLFAYFTHWGLTILGQRLYMKVAMKASLDMRQQYYTLNNLNDG</sequence>
<name>A0A7R9QDS1_9ACAR</name>
<dbReference type="AlphaFoldDB" id="A0A7R9QDS1"/>
<dbReference type="EMBL" id="OC879160">
    <property type="protein sequence ID" value="CAD7641028.1"/>
    <property type="molecule type" value="Genomic_DNA"/>
</dbReference>
<dbReference type="PANTHER" id="PTHR43899:SF13">
    <property type="entry name" value="RH59310P"/>
    <property type="match status" value="1"/>
</dbReference>
<keyword evidence="2" id="KW-0560">Oxidoreductase</keyword>
<dbReference type="GO" id="GO:0016491">
    <property type="term" value="F:oxidoreductase activity"/>
    <property type="evidence" value="ECO:0007669"/>
    <property type="project" value="UniProtKB-KW"/>
</dbReference>
<dbReference type="InterPro" id="IPR036291">
    <property type="entry name" value="NAD(P)-bd_dom_sf"/>
</dbReference>
<feature type="non-terminal residue" evidence="3">
    <location>
        <position position="133"/>
    </location>
</feature>
<comment type="similarity">
    <text evidence="1">Belongs to the short-chain dehydrogenases/reductases (SDR) family.</text>
</comment>
<evidence type="ECO:0000256" key="2">
    <source>
        <dbReference type="ARBA" id="ARBA00023002"/>
    </source>
</evidence>
<keyword evidence="4" id="KW-1185">Reference proteome</keyword>
<dbReference type="SUPFAM" id="SSF51735">
    <property type="entry name" value="NAD(P)-binding Rossmann-fold domains"/>
    <property type="match status" value="1"/>
</dbReference>
<dbReference type="OrthoDB" id="5545019at2759"/>
<evidence type="ECO:0000256" key="1">
    <source>
        <dbReference type="ARBA" id="ARBA00006484"/>
    </source>
</evidence>
<organism evidence="3">
    <name type="scientific">Medioppia subpectinata</name>
    <dbReference type="NCBI Taxonomy" id="1979941"/>
    <lineage>
        <taxon>Eukaryota</taxon>
        <taxon>Metazoa</taxon>
        <taxon>Ecdysozoa</taxon>
        <taxon>Arthropoda</taxon>
        <taxon>Chelicerata</taxon>
        <taxon>Arachnida</taxon>
        <taxon>Acari</taxon>
        <taxon>Acariformes</taxon>
        <taxon>Sarcoptiformes</taxon>
        <taxon>Oribatida</taxon>
        <taxon>Brachypylina</taxon>
        <taxon>Oppioidea</taxon>
        <taxon>Oppiidae</taxon>
        <taxon>Medioppia</taxon>
    </lineage>
</organism>
<dbReference type="Gene3D" id="3.40.50.720">
    <property type="entry name" value="NAD(P)-binding Rossmann-like Domain"/>
    <property type="match status" value="1"/>
</dbReference>
<reference evidence="3" key="1">
    <citation type="submission" date="2020-11" db="EMBL/GenBank/DDBJ databases">
        <authorList>
            <person name="Tran Van P."/>
        </authorList>
    </citation>
    <scope>NUCLEOTIDE SEQUENCE</scope>
</reference>
<dbReference type="InterPro" id="IPR002347">
    <property type="entry name" value="SDR_fam"/>
</dbReference>
<dbReference type="GO" id="GO:0005783">
    <property type="term" value="C:endoplasmic reticulum"/>
    <property type="evidence" value="ECO:0007669"/>
    <property type="project" value="TreeGrafter"/>
</dbReference>
<protein>
    <submittedName>
        <fullName evidence="3">Uncharacterized protein</fullName>
    </submittedName>
</protein>
<dbReference type="EMBL" id="CAJPIZ010024585">
    <property type="protein sequence ID" value="CAG2118525.1"/>
    <property type="molecule type" value="Genomic_DNA"/>
</dbReference>
<evidence type="ECO:0000313" key="3">
    <source>
        <dbReference type="EMBL" id="CAD7641028.1"/>
    </source>
</evidence>
<dbReference type="InterPro" id="IPR051019">
    <property type="entry name" value="VLCFA-Steroid_DH"/>
</dbReference>
<dbReference type="Proteomes" id="UP000759131">
    <property type="component" value="Unassembled WGS sequence"/>
</dbReference>
<proteinExistence type="inferred from homology"/>
<dbReference type="Pfam" id="PF00106">
    <property type="entry name" value="adh_short"/>
    <property type="match status" value="1"/>
</dbReference>
<accession>A0A7R9QDS1</accession>
<gene>
    <name evidence="3" type="ORF">OSB1V03_LOCUS18476</name>
</gene>